<dbReference type="InterPro" id="IPR025558">
    <property type="entry name" value="DUF4283"/>
</dbReference>
<evidence type="ECO:0000259" key="2">
    <source>
        <dbReference type="Pfam" id="PF14392"/>
    </source>
</evidence>
<organism evidence="3 4">
    <name type="scientific">Quercus suber</name>
    <name type="common">Cork oak</name>
    <dbReference type="NCBI Taxonomy" id="58331"/>
    <lineage>
        <taxon>Eukaryota</taxon>
        <taxon>Viridiplantae</taxon>
        <taxon>Streptophyta</taxon>
        <taxon>Embryophyta</taxon>
        <taxon>Tracheophyta</taxon>
        <taxon>Spermatophyta</taxon>
        <taxon>Magnoliopsida</taxon>
        <taxon>eudicotyledons</taxon>
        <taxon>Gunneridae</taxon>
        <taxon>Pentapetalae</taxon>
        <taxon>rosids</taxon>
        <taxon>fabids</taxon>
        <taxon>Fagales</taxon>
        <taxon>Fagaceae</taxon>
        <taxon>Quercus</taxon>
    </lineage>
</organism>
<evidence type="ECO:0000313" key="4">
    <source>
        <dbReference type="Proteomes" id="UP000237347"/>
    </source>
</evidence>
<feature type="domain" description="Zinc knuckle CX2CX4HX4C" evidence="2">
    <location>
        <begin position="168"/>
        <end position="214"/>
    </location>
</feature>
<evidence type="ECO:0000313" key="3">
    <source>
        <dbReference type="EMBL" id="KAK7846711.1"/>
    </source>
</evidence>
<protein>
    <recommendedName>
        <fullName evidence="5">DUF4283 domain-containing protein</fullName>
    </recommendedName>
</protein>
<dbReference type="InterPro" id="IPR040256">
    <property type="entry name" value="At4g02000-like"/>
</dbReference>
<dbReference type="Pfam" id="PF14111">
    <property type="entry name" value="DUF4283"/>
    <property type="match status" value="1"/>
</dbReference>
<reference evidence="3 4" key="1">
    <citation type="journal article" date="2018" name="Sci. Data">
        <title>The draft genome sequence of cork oak.</title>
        <authorList>
            <person name="Ramos A.M."/>
            <person name="Usie A."/>
            <person name="Barbosa P."/>
            <person name="Barros P.M."/>
            <person name="Capote T."/>
            <person name="Chaves I."/>
            <person name="Simoes F."/>
            <person name="Abreu I."/>
            <person name="Carrasquinho I."/>
            <person name="Faro C."/>
            <person name="Guimaraes J.B."/>
            <person name="Mendonca D."/>
            <person name="Nobrega F."/>
            <person name="Rodrigues L."/>
            <person name="Saibo N.J.M."/>
            <person name="Varela M.C."/>
            <person name="Egas C."/>
            <person name="Matos J."/>
            <person name="Miguel C.M."/>
            <person name="Oliveira M.M."/>
            <person name="Ricardo C.P."/>
            <person name="Goncalves S."/>
        </authorList>
    </citation>
    <scope>NUCLEOTIDE SEQUENCE [LARGE SCALE GENOMIC DNA]</scope>
    <source>
        <strain evidence="4">cv. HL8</strain>
    </source>
</reference>
<sequence>MEDLTNRWRSLSLTEEEETRVDLTKEKKKIGAMLAAKFFTQRSVSIEAVAKTFRPLWRTRGNFEVCEGKDNILLIDFEMEANAEKVIQGQPWAFDRHLMVVQRYDGTVPVQNLVFRSTTFWIQIHNLPFQLLTIEAALSIGETIGKVSRPKDLGEMRGGNFMRVRVEVDITKPLCRGKKISWDEKGDGWVAFMYERLPNICYWCGLVLHNDKDCIQWLNSRGTLQTDDQQFGP</sequence>
<gene>
    <name evidence="3" type="ORF">CFP56_007540</name>
</gene>
<keyword evidence="4" id="KW-1185">Reference proteome</keyword>
<accession>A0AAW0L8J2</accession>
<proteinExistence type="predicted"/>
<dbReference type="EMBL" id="PKMF04000151">
    <property type="protein sequence ID" value="KAK7846711.1"/>
    <property type="molecule type" value="Genomic_DNA"/>
</dbReference>
<dbReference type="Proteomes" id="UP000237347">
    <property type="component" value="Unassembled WGS sequence"/>
</dbReference>
<dbReference type="PANTHER" id="PTHR31286:SF62">
    <property type="entry name" value="ZINC FINGER, CCHC-TYPE-LIKE PROTEIN"/>
    <property type="match status" value="1"/>
</dbReference>
<dbReference type="AlphaFoldDB" id="A0AAW0L8J2"/>
<dbReference type="Pfam" id="PF14392">
    <property type="entry name" value="zf-CCHC_4"/>
    <property type="match status" value="1"/>
</dbReference>
<dbReference type="InterPro" id="IPR025836">
    <property type="entry name" value="Zn_knuckle_CX2CX4HX4C"/>
</dbReference>
<name>A0AAW0L8J2_QUESU</name>
<dbReference type="PANTHER" id="PTHR31286">
    <property type="entry name" value="GLYCINE-RICH CELL WALL STRUCTURAL PROTEIN 1.8-LIKE"/>
    <property type="match status" value="1"/>
</dbReference>
<comment type="caution">
    <text evidence="3">The sequence shown here is derived from an EMBL/GenBank/DDBJ whole genome shotgun (WGS) entry which is preliminary data.</text>
</comment>
<feature type="domain" description="DUF4283" evidence="1">
    <location>
        <begin position="37"/>
        <end position="106"/>
    </location>
</feature>
<evidence type="ECO:0000259" key="1">
    <source>
        <dbReference type="Pfam" id="PF14111"/>
    </source>
</evidence>
<evidence type="ECO:0008006" key="5">
    <source>
        <dbReference type="Google" id="ProtNLM"/>
    </source>
</evidence>